<protein>
    <submittedName>
        <fullName evidence="1">Uncharacterized protein</fullName>
    </submittedName>
</protein>
<reference evidence="1" key="1">
    <citation type="submission" date="2020-10" db="EMBL/GenBank/DDBJ databases">
        <authorList>
            <person name="Kikuchi T."/>
        </authorList>
    </citation>
    <scope>NUCLEOTIDE SEQUENCE</scope>
    <source>
        <strain evidence="1">NKZ352</strain>
    </source>
</reference>
<sequence>MKRRRRRSRVNILAFRNHALFCPLDDRSFLFAVARWDFEQIDAILKLDLSFEQIDLILKLDLSFEQIDH</sequence>
<proteinExistence type="predicted"/>
<organism evidence="1 2">
    <name type="scientific">Caenorhabditis auriculariae</name>
    <dbReference type="NCBI Taxonomy" id="2777116"/>
    <lineage>
        <taxon>Eukaryota</taxon>
        <taxon>Metazoa</taxon>
        <taxon>Ecdysozoa</taxon>
        <taxon>Nematoda</taxon>
        <taxon>Chromadorea</taxon>
        <taxon>Rhabditida</taxon>
        <taxon>Rhabditina</taxon>
        <taxon>Rhabditomorpha</taxon>
        <taxon>Rhabditoidea</taxon>
        <taxon>Rhabditidae</taxon>
        <taxon>Peloderinae</taxon>
        <taxon>Caenorhabditis</taxon>
    </lineage>
</organism>
<comment type="caution">
    <text evidence="1">The sequence shown here is derived from an EMBL/GenBank/DDBJ whole genome shotgun (WGS) entry which is preliminary data.</text>
</comment>
<evidence type="ECO:0000313" key="2">
    <source>
        <dbReference type="Proteomes" id="UP000835052"/>
    </source>
</evidence>
<accession>A0A8S1HKA7</accession>
<gene>
    <name evidence="1" type="ORF">CAUJ_LOCUS13005</name>
</gene>
<keyword evidence="2" id="KW-1185">Reference proteome</keyword>
<dbReference type="Proteomes" id="UP000835052">
    <property type="component" value="Unassembled WGS sequence"/>
</dbReference>
<dbReference type="AlphaFoldDB" id="A0A8S1HKA7"/>
<dbReference type="EMBL" id="CAJGYM010000085">
    <property type="protein sequence ID" value="CAD6197095.1"/>
    <property type="molecule type" value="Genomic_DNA"/>
</dbReference>
<evidence type="ECO:0000313" key="1">
    <source>
        <dbReference type="EMBL" id="CAD6197095.1"/>
    </source>
</evidence>
<name>A0A8S1HKA7_9PELO</name>